<accession>A0A1M6AH52</accession>
<evidence type="ECO:0000313" key="1">
    <source>
        <dbReference type="EMBL" id="SHI35785.1"/>
    </source>
</evidence>
<dbReference type="Pfam" id="PF08813">
    <property type="entry name" value="Phage_tail_3"/>
    <property type="match status" value="1"/>
</dbReference>
<dbReference type="Gene3D" id="4.10.410.40">
    <property type="match status" value="1"/>
</dbReference>
<dbReference type="RefSeq" id="WP_073021864.1">
    <property type="nucleotide sequence ID" value="NZ_FQXU01000013.1"/>
</dbReference>
<dbReference type="AlphaFoldDB" id="A0A1M6AH52"/>
<proteinExistence type="predicted"/>
<gene>
    <name evidence="1" type="ORF">SAMN02745941_03663</name>
</gene>
<evidence type="ECO:0000313" key="2">
    <source>
        <dbReference type="Proteomes" id="UP000184241"/>
    </source>
</evidence>
<dbReference type="Proteomes" id="UP000184241">
    <property type="component" value="Unassembled WGS sequence"/>
</dbReference>
<sequence>MLANGIELAYKETEAATTYTNLAGLKEVPEMGADPEKVDVTDLASINKEYEYGIGDYGDLAYKFNYENGSAGSSYRILRKLADEKKVVPFQQTYPDATKFTFKAQCSVKLGGGGVNAVMEFTLNLAIQSSITVTDPSTGS</sequence>
<reference evidence="1 2" key="1">
    <citation type="submission" date="2016-11" db="EMBL/GenBank/DDBJ databases">
        <authorList>
            <person name="Jaros S."/>
            <person name="Januszkiewicz K."/>
            <person name="Wedrychowicz H."/>
        </authorList>
    </citation>
    <scope>NUCLEOTIDE SEQUENCE [LARGE SCALE GENOMIC DNA]</scope>
    <source>
        <strain evidence="1 2">DSM 6191</strain>
    </source>
</reference>
<protein>
    <submittedName>
        <fullName evidence="1">Phage tail tube protein, TTP</fullName>
    </submittedName>
</protein>
<organism evidence="1 2">
    <name type="scientific">Clostridium intestinale DSM 6191</name>
    <dbReference type="NCBI Taxonomy" id="1121320"/>
    <lineage>
        <taxon>Bacteria</taxon>
        <taxon>Bacillati</taxon>
        <taxon>Bacillota</taxon>
        <taxon>Clostridia</taxon>
        <taxon>Eubacteriales</taxon>
        <taxon>Clostridiaceae</taxon>
        <taxon>Clostridium</taxon>
    </lineage>
</organism>
<dbReference type="InterPro" id="IPR014918">
    <property type="entry name" value="Phage_tail_3"/>
</dbReference>
<dbReference type="EMBL" id="FQXU01000013">
    <property type="protein sequence ID" value="SHI35785.1"/>
    <property type="molecule type" value="Genomic_DNA"/>
</dbReference>
<name>A0A1M6AH52_9CLOT</name>